<accession>A0A1F2WKF9</accession>
<dbReference type="AlphaFoldDB" id="A0A1F2WKF9"/>
<dbReference type="SMART" id="SM00882">
    <property type="entry name" value="CoA_trans"/>
    <property type="match status" value="1"/>
</dbReference>
<dbReference type="Gene3D" id="3.30.30.40">
    <property type="match status" value="1"/>
</dbReference>
<dbReference type="SUPFAM" id="SSF100950">
    <property type="entry name" value="NagB/RpiA/CoA transferase-like"/>
    <property type="match status" value="1"/>
</dbReference>
<keyword evidence="1 2" id="KW-0808">Transferase</keyword>
<comment type="caution">
    <text evidence="2">The sequence shown here is derived from an EMBL/GenBank/DDBJ whole genome shotgun (WGS) entry which is preliminary data.</text>
</comment>
<dbReference type="PANTHER" id="PTHR13707">
    <property type="entry name" value="KETOACID-COENZYME A TRANSFERASE"/>
    <property type="match status" value="1"/>
</dbReference>
<sequence>MFDVVAEGSGPLFTDPDADKAREFFRTKTRAMTNKVMTVKEAVERFVHDGDYLITGGFGGDRIPAAVCHEIVRRRKRNLAFAGHTSTHDFQILAAGEVFDRCDVAYVIGLEARGLSPNGRRYMESGKVEVCEWSNYAMACRLKAAATGVSFMPARDLMGTDTFKHSAAKVVECPFTGERYVLHPALWPDVAAIHVHEADVYGNSRIRGISVADIEMARAAKRLIITTERLVPNEVIRQNPDATAIPFFQVDAVCEVPFGSFPGNMPYEYFSDEDHLKLWMKVEKDPEGLKAFLDKYIYNVKDFNEYLGLCGGLERINQLRAEEYLIDTEGGRCSS</sequence>
<proteinExistence type="predicted"/>
<dbReference type="Pfam" id="PF01144">
    <property type="entry name" value="CoA_trans"/>
    <property type="match status" value="1"/>
</dbReference>
<evidence type="ECO:0000313" key="2">
    <source>
        <dbReference type="EMBL" id="OFW57345.1"/>
    </source>
</evidence>
<name>A0A1F2WKF9_9ACTN</name>
<dbReference type="GO" id="GO:0008410">
    <property type="term" value="F:CoA-transferase activity"/>
    <property type="evidence" value="ECO:0007669"/>
    <property type="project" value="InterPro"/>
</dbReference>
<organism evidence="2 3">
    <name type="scientific">Candidatus Solincola sediminis</name>
    <dbReference type="NCBI Taxonomy" id="1797199"/>
    <lineage>
        <taxon>Bacteria</taxon>
        <taxon>Bacillati</taxon>
        <taxon>Actinomycetota</taxon>
        <taxon>Candidatus Geothermincolia</taxon>
        <taxon>Candidatus Geothermincolales</taxon>
        <taxon>Candidatus Geothermincolaceae</taxon>
        <taxon>Candidatus Solincola</taxon>
    </lineage>
</organism>
<evidence type="ECO:0000256" key="1">
    <source>
        <dbReference type="ARBA" id="ARBA00022679"/>
    </source>
</evidence>
<dbReference type="InterPro" id="IPR037171">
    <property type="entry name" value="NagB/RpiA_transferase-like"/>
</dbReference>
<dbReference type="Proteomes" id="UP000177876">
    <property type="component" value="Unassembled WGS sequence"/>
</dbReference>
<dbReference type="InterPro" id="IPR004165">
    <property type="entry name" value="CoA_trans_fam_I"/>
</dbReference>
<dbReference type="EMBL" id="MELK01000034">
    <property type="protein sequence ID" value="OFW57345.1"/>
    <property type="molecule type" value="Genomic_DNA"/>
</dbReference>
<dbReference type="Gene3D" id="3.40.1080.10">
    <property type="entry name" value="Glutaconate Coenzyme A-transferase"/>
    <property type="match status" value="1"/>
</dbReference>
<dbReference type="PANTHER" id="PTHR13707:SF60">
    <property type="entry name" value="ACETATE COA-TRANSFERASE SUBUNIT ALPHA"/>
    <property type="match status" value="1"/>
</dbReference>
<dbReference type="STRING" id="1797197.A2Y75_06165"/>
<evidence type="ECO:0000313" key="3">
    <source>
        <dbReference type="Proteomes" id="UP000177876"/>
    </source>
</evidence>
<protein>
    <submittedName>
        <fullName evidence="2">Glutaconate CoA-transferase</fullName>
    </submittedName>
</protein>
<reference evidence="2 3" key="1">
    <citation type="journal article" date="2016" name="Nat. Commun.">
        <title>Thousands of microbial genomes shed light on interconnected biogeochemical processes in an aquifer system.</title>
        <authorList>
            <person name="Anantharaman K."/>
            <person name="Brown C.T."/>
            <person name="Hug L.A."/>
            <person name="Sharon I."/>
            <person name="Castelle C.J."/>
            <person name="Probst A.J."/>
            <person name="Thomas B.C."/>
            <person name="Singh A."/>
            <person name="Wilkins M.J."/>
            <person name="Karaoz U."/>
            <person name="Brodie E.L."/>
            <person name="Williams K.H."/>
            <person name="Hubbard S.S."/>
            <person name="Banfield J.F."/>
        </authorList>
    </citation>
    <scope>NUCLEOTIDE SEQUENCE [LARGE SCALE GENOMIC DNA]</scope>
</reference>
<gene>
    <name evidence="2" type="ORF">A2Y75_06165</name>
</gene>